<accession>A0A098VPN9</accession>
<dbReference type="EMBL" id="JMKJ01000455">
    <property type="protein sequence ID" value="KGG50900.1"/>
    <property type="molecule type" value="Genomic_DNA"/>
</dbReference>
<gene>
    <name evidence="1" type="ORF">DI09_50p70</name>
</gene>
<name>A0A098VPN9_9MICR</name>
<comment type="caution">
    <text evidence="1">The sequence shown here is derived from an EMBL/GenBank/DDBJ whole genome shotgun (WGS) entry which is preliminary data.</text>
</comment>
<sequence>MSSQDRSFLTLSHLSSRMLQFHSQIQELSKLNKQLSEFNRVFASFLLSLQLTSTGVKIEYAQPKLQAPKSTASIEDRNEVSLKPPPVLCDATFTENEATAQPPIVATEKAAGKSKKLNVTFSSKIQTSTPYSSSNCAATSASFPAQQLRKDQAASAAIKKVCLSLPLHMRTPGFLAEAESIIRFLIKSPTGEYGMSFYCRYINDILTGSGVEKHRVMQYLNLLIRSNDIVKVSKKVSSIVSLKLRDYYIS</sequence>
<protein>
    <submittedName>
        <fullName evidence="1">Uncharacterized protein</fullName>
    </submittedName>
</protein>
<dbReference type="AlphaFoldDB" id="A0A098VPN9"/>
<dbReference type="GeneID" id="25260216"/>
<proteinExistence type="predicted"/>
<reference evidence="1 2" key="1">
    <citation type="submission" date="2014-04" db="EMBL/GenBank/DDBJ databases">
        <title>A new species of microsporidia sheds light on the evolution of extreme parasitism.</title>
        <authorList>
            <person name="Haag K.L."/>
            <person name="James T.Y."/>
            <person name="Larsson R."/>
            <person name="Schaer T.M."/>
            <person name="Refardt D."/>
            <person name="Pombert J.-F."/>
            <person name="Ebert D."/>
        </authorList>
    </citation>
    <scope>NUCLEOTIDE SEQUENCE [LARGE SCALE GENOMIC DNA]</scope>
    <source>
        <strain evidence="1 2">UGP3</strain>
        <tissue evidence="1">Spores</tissue>
    </source>
</reference>
<dbReference type="HOGENOM" id="CLU_1111629_0_0_1"/>
<dbReference type="InterPro" id="IPR013962">
    <property type="entry name" value="DASH_Dam1"/>
</dbReference>
<dbReference type="RefSeq" id="XP_013237346.1">
    <property type="nucleotide sequence ID" value="XM_013381892.1"/>
</dbReference>
<dbReference type="VEuPathDB" id="MicrosporidiaDB:DI09_50p70"/>
<dbReference type="GO" id="GO:0072686">
    <property type="term" value="C:mitotic spindle"/>
    <property type="evidence" value="ECO:0007669"/>
    <property type="project" value="InterPro"/>
</dbReference>
<dbReference type="GO" id="GO:0008608">
    <property type="term" value="P:attachment of spindle microtubules to kinetochore"/>
    <property type="evidence" value="ECO:0007669"/>
    <property type="project" value="InterPro"/>
</dbReference>
<dbReference type="Pfam" id="PF08653">
    <property type="entry name" value="DASH_Dam1"/>
    <property type="match status" value="1"/>
</dbReference>
<evidence type="ECO:0000313" key="2">
    <source>
        <dbReference type="Proteomes" id="UP000029725"/>
    </source>
</evidence>
<dbReference type="Proteomes" id="UP000029725">
    <property type="component" value="Unassembled WGS sequence"/>
</dbReference>
<evidence type="ECO:0000313" key="1">
    <source>
        <dbReference type="EMBL" id="KGG50900.1"/>
    </source>
</evidence>
<dbReference type="GO" id="GO:0042729">
    <property type="term" value="C:DASH complex"/>
    <property type="evidence" value="ECO:0007669"/>
    <property type="project" value="InterPro"/>
</dbReference>
<keyword evidence="2" id="KW-1185">Reference proteome</keyword>
<organism evidence="1 2">
    <name type="scientific">Mitosporidium daphniae</name>
    <dbReference type="NCBI Taxonomy" id="1485682"/>
    <lineage>
        <taxon>Eukaryota</taxon>
        <taxon>Fungi</taxon>
        <taxon>Fungi incertae sedis</taxon>
        <taxon>Microsporidia</taxon>
        <taxon>Mitosporidium</taxon>
    </lineage>
</organism>